<keyword evidence="2" id="KW-1185">Reference proteome</keyword>
<proteinExistence type="predicted"/>
<evidence type="ECO:0000313" key="1">
    <source>
        <dbReference type="EMBL" id="KIK11443.1"/>
    </source>
</evidence>
<dbReference type="STRING" id="765257.A0A0C9YUD5"/>
<reference evidence="2" key="2">
    <citation type="submission" date="2015-01" db="EMBL/GenBank/DDBJ databases">
        <title>Evolutionary Origins and Diversification of the Mycorrhizal Mutualists.</title>
        <authorList>
            <consortium name="DOE Joint Genome Institute"/>
            <consortium name="Mycorrhizal Genomics Consortium"/>
            <person name="Kohler A."/>
            <person name="Kuo A."/>
            <person name="Nagy L.G."/>
            <person name="Floudas D."/>
            <person name="Copeland A."/>
            <person name="Barry K.W."/>
            <person name="Cichocki N."/>
            <person name="Veneault-Fourrey C."/>
            <person name="LaButti K."/>
            <person name="Lindquist E.A."/>
            <person name="Lipzen A."/>
            <person name="Lundell T."/>
            <person name="Morin E."/>
            <person name="Murat C."/>
            <person name="Riley R."/>
            <person name="Ohm R."/>
            <person name="Sun H."/>
            <person name="Tunlid A."/>
            <person name="Henrissat B."/>
            <person name="Grigoriev I.V."/>
            <person name="Hibbett D.S."/>
            <person name="Martin F."/>
        </authorList>
    </citation>
    <scope>NUCLEOTIDE SEQUENCE [LARGE SCALE GENOMIC DNA]</scope>
    <source>
        <strain evidence="2">441</strain>
    </source>
</reference>
<sequence length="138" mass="15525">KLFKLHLDTIANDVSLKRHLAFVKDLGSQGMSSDESEDENTRTISYPQVYPAWHSRQLGSLLWQVDDVTAANFSVQIGKCKKLGTQLCVCPHSDKVNEEATTPPGLPCNCYDAARLVKLSQWQRHELQIQGGDYNFTM</sequence>
<dbReference type="EMBL" id="KN834216">
    <property type="protein sequence ID" value="KIK11443.1"/>
    <property type="molecule type" value="Genomic_DNA"/>
</dbReference>
<name>A0A0C9YUD5_9AGAM</name>
<dbReference type="OrthoDB" id="3271141at2759"/>
<reference evidence="1 2" key="1">
    <citation type="submission" date="2014-04" db="EMBL/GenBank/DDBJ databases">
        <authorList>
            <consortium name="DOE Joint Genome Institute"/>
            <person name="Kuo A."/>
            <person name="Kohler A."/>
            <person name="Costa M.D."/>
            <person name="Nagy L.G."/>
            <person name="Floudas D."/>
            <person name="Copeland A."/>
            <person name="Barry K.W."/>
            <person name="Cichocki N."/>
            <person name="Veneault-Fourrey C."/>
            <person name="LaButti K."/>
            <person name="Lindquist E.A."/>
            <person name="Lipzen A."/>
            <person name="Lundell T."/>
            <person name="Morin E."/>
            <person name="Murat C."/>
            <person name="Sun H."/>
            <person name="Tunlid A."/>
            <person name="Henrissat B."/>
            <person name="Grigoriev I.V."/>
            <person name="Hibbett D.S."/>
            <person name="Martin F."/>
            <person name="Nordberg H.P."/>
            <person name="Cantor M.N."/>
            <person name="Hua S.X."/>
        </authorList>
    </citation>
    <scope>NUCLEOTIDE SEQUENCE [LARGE SCALE GENOMIC DNA]</scope>
    <source>
        <strain evidence="1 2">441</strain>
    </source>
</reference>
<protein>
    <submittedName>
        <fullName evidence="1">Uncharacterized protein</fullName>
    </submittedName>
</protein>
<dbReference type="Proteomes" id="UP000054018">
    <property type="component" value="Unassembled WGS sequence"/>
</dbReference>
<dbReference type="HOGENOM" id="CLU_143001_0_0_1"/>
<dbReference type="AlphaFoldDB" id="A0A0C9YUD5"/>
<organism evidence="1 2">
    <name type="scientific">Pisolithus microcarpus 441</name>
    <dbReference type="NCBI Taxonomy" id="765257"/>
    <lineage>
        <taxon>Eukaryota</taxon>
        <taxon>Fungi</taxon>
        <taxon>Dikarya</taxon>
        <taxon>Basidiomycota</taxon>
        <taxon>Agaricomycotina</taxon>
        <taxon>Agaricomycetes</taxon>
        <taxon>Agaricomycetidae</taxon>
        <taxon>Boletales</taxon>
        <taxon>Sclerodermatineae</taxon>
        <taxon>Pisolithaceae</taxon>
        <taxon>Pisolithus</taxon>
    </lineage>
</organism>
<feature type="non-terminal residue" evidence="1">
    <location>
        <position position="1"/>
    </location>
</feature>
<gene>
    <name evidence="1" type="ORF">PISMIDRAFT_122704</name>
</gene>
<evidence type="ECO:0000313" key="2">
    <source>
        <dbReference type="Proteomes" id="UP000054018"/>
    </source>
</evidence>
<accession>A0A0C9YUD5</accession>